<feature type="DNA-binding region" description="H-T-H motif" evidence="4">
    <location>
        <begin position="37"/>
        <end position="56"/>
    </location>
</feature>
<dbReference type="Proteomes" id="UP000614469">
    <property type="component" value="Unassembled WGS sequence"/>
</dbReference>
<evidence type="ECO:0000259" key="5">
    <source>
        <dbReference type="PROSITE" id="PS50977"/>
    </source>
</evidence>
<dbReference type="PRINTS" id="PR00455">
    <property type="entry name" value="HTHTETR"/>
</dbReference>
<evidence type="ECO:0000313" key="7">
    <source>
        <dbReference type="Proteomes" id="UP000614469"/>
    </source>
</evidence>
<dbReference type="GO" id="GO:0003677">
    <property type="term" value="F:DNA binding"/>
    <property type="evidence" value="ECO:0007669"/>
    <property type="project" value="UniProtKB-UniRule"/>
</dbReference>
<accession>A0A8J6TI88</accession>
<evidence type="ECO:0000313" key="6">
    <source>
        <dbReference type="EMBL" id="MBC8334799.1"/>
    </source>
</evidence>
<sequence length="204" mass="23104">MRKHTDKYMITKAEHTRQRILDAALSVFSRKGYYDARMDEIVAEADSSKGSVYFHFSSKETLFLALIDEFAHRLEESLTKAIAAEQGGVHRVEAALNAGLGVFGKYRQLAKIFLVQAVGLGQTFEVKRLKILDNFAVLIKEHLDEAIADKDIQPIDTTIVAYAWVGAINELVMRWIQTGEPEPERILPTLRTMLLRSIGFEHKL</sequence>
<keyword evidence="3" id="KW-0804">Transcription</keyword>
<dbReference type="PANTHER" id="PTHR43479:SF11">
    <property type="entry name" value="ACREF_ENVCD OPERON REPRESSOR-RELATED"/>
    <property type="match status" value="1"/>
</dbReference>
<dbReference type="Gene3D" id="1.10.357.10">
    <property type="entry name" value="Tetracycline Repressor, domain 2"/>
    <property type="match status" value="1"/>
</dbReference>
<dbReference type="GO" id="GO:0045892">
    <property type="term" value="P:negative regulation of DNA-templated transcription"/>
    <property type="evidence" value="ECO:0007669"/>
    <property type="project" value="UniProtKB-ARBA"/>
</dbReference>
<dbReference type="PROSITE" id="PS50977">
    <property type="entry name" value="HTH_TETR_2"/>
    <property type="match status" value="1"/>
</dbReference>
<name>A0A8J6TI88_9CHLR</name>
<dbReference type="SUPFAM" id="SSF46689">
    <property type="entry name" value="Homeodomain-like"/>
    <property type="match status" value="1"/>
</dbReference>
<dbReference type="Pfam" id="PF00440">
    <property type="entry name" value="TetR_N"/>
    <property type="match status" value="1"/>
</dbReference>
<feature type="domain" description="HTH tetR-type" evidence="5">
    <location>
        <begin position="14"/>
        <end position="74"/>
    </location>
</feature>
<dbReference type="InterPro" id="IPR050624">
    <property type="entry name" value="HTH-type_Tx_Regulator"/>
</dbReference>
<evidence type="ECO:0000256" key="3">
    <source>
        <dbReference type="ARBA" id="ARBA00023163"/>
    </source>
</evidence>
<dbReference type="InterPro" id="IPR036271">
    <property type="entry name" value="Tet_transcr_reg_TetR-rel_C_sf"/>
</dbReference>
<dbReference type="FunFam" id="1.10.10.60:FF:000141">
    <property type="entry name" value="TetR family transcriptional regulator"/>
    <property type="match status" value="1"/>
</dbReference>
<protein>
    <submittedName>
        <fullName evidence="6">TetR/AcrR family transcriptional regulator</fullName>
    </submittedName>
</protein>
<gene>
    <name evidence="6" type="ORF">H8E29_06005</name>
</gene>
<organism evidence="6 7">
    <name type="scientific">Candidatus Desulfolinea nitratireducens</name>
    <dbReference type="NCBI Taxonomy" id="2841698"/>
    <lineage>
        <taxon>Bacteria</taxon>
        <taxon>Bacillati</taxon>
        <taxon>Chloroflexota</taxon>
        <taxon>Anaerolineae</taxon>
        <taxon>Anaerolineales</taxon>
        <taxon>Anaerolineales incertae sedis</taxon>
        <taxon>Candidatus Desulfolinea</taxon>
    </lineage>
</organism>
<evidence type="ECO:0000256" key="4">
    <source>
        <dbReference type="PROSITE-ProRule" id="PRU00335"/>
    </source>
</evidence>
<reference evidence="6 7" key="1">
    <citation type="submission" date="2020-08" db="EMBL/GenBank/DDBJ databases">
        <title>Bridging the membrane lipid divide: bacteria of the FCB group superphylum have the potential to synthesize archaeal ether lipids.</title>
        <authorList>
            <person name="Villanueva L."/>
            <person name="Von Meijenfeldt F.A.B."/>
            <person name="Westbye A.B."/>
            <person name="Yadav S."/>
            <person name="Hopmans E.C."/>
            <person name="Dutilh B.E."/>
            <person name="Sinninghe Damste J.S."/>
        </authorList>
    </citation>
    <scope>NUCLEOTIDE SEQUENCE [LARGE SCALE GENOMIC DNA]</scope>
    <source>
        <strain evidence="6">NIOZ-UU36</strain>
    </source>
</reference>
<dbReference type="SUPFAM" id="SSF48498">
    <property type="entry name" value="Tetracyclin repressor-like, C-terminal domain"/>
    <property type="match status" value="1"/>
</dbReference>
<dbReference type="PANTHER" id="PTHR43479">
    <property type="entry name" value="ACREF/ENVCD OPERON REPRESSOR-RELATED"/>
    <property type="match status" value="1"/>
</dbReference>
<keyword evidence="1" id="KW-0805">Transcription regulation</keyword>
<dbReference type="InterPro" id="IPR001647">
    <property type="entry name" value="HTH_TetR"/>
</dbReference>
<dbReference type="EMBL" id="JACNJN010000080">
    <property type="protein sequence ID" value="MBC8334799.1"/>
    <property type="molecule type" value="Genomic_DNA"/>
</dbReference>
<comment type="caution">
    <text evidence="6">The sequence shown here is derived from an EMBL/GenBank/DDBJ whole genome shotgun (WGS) entry which is preliminary data.</text>
</comment>
<evidence type="ECO:0000256" key="1">
    <source>
        <dbReference type="ARBA" id="ARBA00023015"/>
    </source>
</evidence>
<evidence type="ECO:0000256" key="2">
    <source>
        <dbReference type="ARBA" id="ARBA00023125"/>
    </source>
</evidence>
<proteinExistence type="predicted"/>
<dbReference type="AlphaFoldDB" id="A0A8J6TI88"/>
<keyword evidence="2 4" id="KW-0238">DNA-binding</keyword>
<dbReference type="Gene3D" id="1.10.10.60">
    <property type="entry name" value="Homeodomain-like"/>
    <property type="match status" value="1"/>
</dbReference>
<dbReference type="InterPro" id="IPR009057">
    <property type="entry name" value="Homeodomain-like_sf"/>
</dbReference>